<reference evidence="11 12" key="1">
    <citation type="submission" date="2020-11" db="EMBL/GenBank/DDBJ databases">
        <authorList>
            <person name="Wallbank WR R."/>
            <person name="Pardo Diaz C."/>
            <person name="Kozak K."/>
            <person name="Martin S."/>
            <person name="Jiggins C."/>
            <person name="Moest M."/>
            <person name="Warren A I."/>
            <person name="Generalovic N T."/>
            <person name="Byers J.R.P. K."/>
            <person name="Montejo-Kovacevich G."/>
            <person name="Yen C E."/>
        </authorList>
    </citation>
    <scope>NUCLEOTIDE SEQUENCE [LARGE SCALE GENOMIC DNA]</scope>
</reference>
<dbReference type="GO" id="GO:0016887">
    <property type="term" value="F:ATP hydrolysis activity"/>
    <property type="evidence" value="ECO:0007669"/>
    <property type="project" value="InterPro"/>
</dbReference>
<dbReference type="SUPFAM" id="SSF52540">
    <property type="entry name" value="P-loop containing nucleoside triphosphate hydrolases"/>
    <property type="match status" value="1"/>
</dbReference>
<dbReference type="GO" id="GO:0005813">
    <property type="term" value="C:centrosome"/>
    <property type="evidence" value="ECO:0007669"/>
    <property type="project" value="UniProtKB-SubCell"/>
</dbReference>
<dbReference type="CDD" id="cd21748">
    <property type="entry name" value="Kp60-NTD"/>
    <property type="match status" value="1"/>
</dbReference>
<protein>
    <recommendedName>
        <fullName evidence="8">Katanin p60 ATPase-containing subunit A1</fullName>
        <shortName evidence="8">Katanin p60 subunit A1</shortName>
        <ecNumber evidence="8">5.6.1.1</ecNumber>
    </recommendedName>
    <alternativeName>
        <fullName evidence="8">p60 katanin</fullName>
    </alternativeName>
</protein>
<keyword evidence="8" id="KW-0131">Cell cycle</keyword>
<comment type="activity regulation">
    <text evidence="8">ATPase activity is stimulated by microtubules, which promote homooligomerization. ATP-dependent microtubule severing is stimulated by interaction with KATNB1.</text>
</comment>
<dbReference type="GO" id="GO:0008017">
    <property type="term" value="F:microtubule binding"/>
    <property type="evidence" value="ECO:0007669"/>
    <property type="project" value="UniProtKB-UniRule"/>
</dbReference>
<evidence type="ECO:0000256" key="7">
    <source>
        <dbReference type="ARBA" id="ARBA00023235"/>
    </source>
</evidence>
<dbReference type="InterPro" id="IPR048611">
    <property type="entry name" value="KATNA1_MIT"/>
</dbReference>
<dbReference type="GO" id="GO:0005524">
    <property type="term" value="F:ATP binding"/>
    <property type="evidence" value="ECO:0007669"/>
    <property type="project" value="UniProtKB-KW"/>
</dbReference>
<keyword evidence="4 8" id="KW-0547">Nucleotide-binding</keyword>
<dbReference type="OrthoDB" id="5334845at2759"/>
<dbReference type="PANTHER" id="PTHR23074:SF19">
    <property type="entry name" value="KATANIN P60 ATPASE-CONTAINING SUBUNIT A1"/>
    <property type="match status" value="1"/>
</dbReference>
<dbReference type="GO" id="GO:0000922">
    <property type="term" value="C:spindle pole"/>
    <property type="evidence" value="ECO:0007669"/>
    <property type="project" value="UniProtKB-SubCell"/>
</dbReference>
<dbReference type="EC" id="5.6.1.1" evidence="8"/>
<gene>
    <name evidence="8" type="primary">KATNA1</name>
    <name evidence="11" type="ORF">HERILL_LOCUS14548</name>
</gene>
<comment type="subunit">
    <text evidence="8">Can homooligomerize into hexameric rings, which may be promoted by interaction with microtubules. Interacts with KATNB1, which may serve as a targeting subunit.</text>
</comment>
<dbReference type="GO" id="GO:0051301">
    <property type="term" value="P:cell division"/>
    <property type="evidence" value="ECO:0007669"/>
    <property type="project" value="UniProtKB-KW"/>
</dbReference>
<dbReference type="Pfam" id="PF21126">
    <property type="entry name" value="KATNA1_MIT"/>
    <property type="match status" value="1"/>
</dbReference>
<dbReference type="CDD" id="cd19522">
    <property type="entry name" value="RecA-like_KTNA1"/>
    <property type="match status" value="1"/>
</dbReference>
<evidence type="ECO:0000256" key="1">
    <source>
        <dbReference type="ARBA" id="ARBA00004186"/>
    </source>
</evidence>
<keyword evidence="8" id="KW-0132">Cell division</keyword>
<proteinExistence type="inferred from homology"/>
<dbReference type="PROSITE" id="PS00674">
    <property type="entry name" value="AAA"/>
    <property type="match status" value="1"/>
</dbReference>
<dbReference type="InParanoid" id="A0A7R8V4W2"/>
<dbReference type="InterPro" id="IPR028596">
    <property type="entry name" value="KATNA1"/>
</dbReference>
<evidence type="ECO:0000256" key="9">
    <source>
        <dbReference type="SAM" id="MobiDB-lite"/>
    </source>
</evidence>
<dbReference type="FunFam" id="1.10.8.60:FF:000025">
    <property type="entry name" value="Katanin p60 ATPase-containing subunit A1"/>
    <property type="match status" value="1"/>
</dbReference>
<dbReference type="InterPro" id="IPR048612">
    <property type="entry name" value="KTNA1_AAA_dom"/>
</dbReference>
<evidence type="ECO:0000313" key="11">
    <source>
        <dbReference type="EMBL" id="CAD7092167.1"/>
    </source>
</evidence>
<evidence type="ECO:0000259" key="10">
    <source>
        <dbReference type="SMART" id="SM00382"/>
    </source>
</evidence>
<dbReference type="PANTHER" id="PTHR23074">
    <property type="entry name" value="AAA DOMAIN-CONTAINING"/>
    <property type="match status" value="1"/>
</dbReference>
<keyword evidence="12" id="KW-1185">Reference proteome</keyword>
<keyword evidence="3 8" id="KW-0493">Microtubule</keyword>
<evidence type="ECO:0000256" key="2">
    <source>
        <dbReference type="ARBA" id="ARBA00022490"/>
    </source>
</evidence>
<dbReference type="Gene3D" id="1.10.8.60">
    <property type="match status" value="1"/>
</dbReference>
<dbReference type="SMART" id="SM00382">
    <property type="entry name" value="AAA"/>
    <property type="match status" value="1"/>
</dbReference>
<dbReference type="FunFam" id="3.40.50.300:FF:000159">
    <property type="entry name" value="Katanin p60 ATPase-containing subunit A1"/>
    <property type="match status" value="1"/>
</dbReference>
<keyword evidence="8" id="KW-0498">Mitosis</keyword>
<dbReference type="InterPro" id="IPR003959">
    <property type="entry name" value="ATPase_AAA_core"/>
</dbReference>
<dbReference type="InterPro" id="IPR041569">
    <property type="entry name" value="AAA_lid_3"/>
</dbReference>
<dbReference type="InterPro" id="IPR050304">
    <property type="entry name" value="MT-severing_AAA_ATPase"/>
</dbReference>
<dbReference type="OMA" id="TAKMMPV"/>
<dbReference type="GO" id="GO:0005737">
    <property type="term" value="C:cytoplasm"/>
    <property type="evidence" value="ECO:0007669"/>
    <property type="project" value="UniProtKB-SubCell"/>
</dbReference>
<dbReference type="HAMAP" id="MF_03023">
    <property type="entry name" value="Katanin_p60_A1"/>
    <property type="match status" value="1"/>
</dbReference>
<dbReference type="EMBL" id="LR899014">
    <property type="protein sequence ID" value="CAD7092167.1"/>
    <property type="molecule type" value="Genomic_DNA"/>
</dbReference>
<comment type="similarity">
    <text evidence="8">Belongs to the AAA ATPase family. Katanin p60 subunit A1 subfamily.</text>
</comment>
<feature type="region of interest" description="Disordered" evidence="9">
    <location>
        <begin position="113"/>
        <end position="252"/>
    </location>
</feature>
<dbReference type="InterPro" id="IPR003960">
    <property type="entry name" value="ATPase_AAA_CS"/>
</dbReference>
<dbReference type="InterPro" id="IPR027417">
    <property type="entry name" value="P-loop_NTPase"/>
</dbReference>
<sequence length="554" mass="61781">MSLTLFRGGKQKTASCVGMTVMAKVSTEEICENAKMAREMALTGNYDAAGIYYEGLQQMLGRLVSSVNDPMRKGKWTMIQQQIAKEYQQIKSIQKLLTEMTIDLQHTPLVARLRTPMHEEPTKDPASWFRPDPDIWTPPPRDPDVFGPPLDFTKPAVPARGTRSGVPPKKVDRRSGIPQKGAQSTAKKIGPPGRGGTGNTANGRAQQTNKDKRASTAPGGNNTSANDTSTNVNEDQKDEEPAEEEKKFEPSSHLEAELVDILERDILQKNPNIHWDDIADLHDAKRLLEEAVVLPMWMPDYFKGIRRPWKGVLMVGPPGTGKTMLAKAVATECGTTFFNVSSSTLTSKYRGESEKMVRLLFEMARFYAPSTIFIDEIDSLCSRRGSESEHEASRRVKSELLVQMDGVGSEEASKVVMVLAATNFPWDIDEALRRRLEKRIYIPLPTDEGREALLKINLREVKVDPSVNLKSIAKKLEGYSGADITNVCRDASMMSMRRKIAGLKPEQIRQLATEEVDLPVSTQDFSEAIAKCNKSVSKEDLAKYEKWMREFGSS</sequence>
<dbReference type="AlphaFoldDB" id="A0A7R8V4W2"/>
<comment type="subcellular location">
    <subcellularLocation>
        <location evidence="1 8">Cytoplasm</location>
        <location evidence="1 8">Cytoskeleton</location>
        <location evidence="1 8">Spindle</location>
    </subcellularLocation>
    <subcellularLocation>
        <location evidence="8">Cytoplasm</location>
    </subcellularLocation>
    <subcellularLocation>
        <location evidence="8">Cytoplasm</location>
        <location evidence="8">Cytoskeleton</location>
        <location evidence="8">Microtubule organizing center</location>
        <location evidence="8">Centrosome</location>
    </subcellularLocation>
    <subcellularLocation>
        <location evidence="8">Cytoplasm</location>
        <location evidence="8">Cytoskeleton</location>
        <location evidence="8">Spindle pole</location>
    </subcellularLocation>
    <text evidence="8">Predominantly cytoplasmic. Also localized to the interphase centrosome and the mitotic spindle poles. Enhanced recruitment to the mitotic spindle poles requires microtubules and interaction with KATNB1.</text>
</comment>
<keyword evidence="7 8" id="KW-0413">Isomerase</keyword>
<dbReference type="InterPro" id="IPR015415">
    <property type="entry name" value="Spast_Vps4_C"/>
</dbReference>
<dbReference type="Pfam" id="PF17862">
    <property type="entry name" value="AAA_lid_3"/>
    <property type="match status" value="1"/>
</dbReference>
<evidence type="ECO:0000256" key="4">
    <source>
        <dbReference type="ARBA" id="ARBA00022741"/>
    </source>
</evidence>
<comment type="catalytic activity">
    <reaction evidence="8">
        <text>n ATP + n H2O + a microtubule = n ADP + n phosphate + (n+1) alpha/beta tubulin heterodimers.</text>
        <dbReference type="EC" id="5.6.1.1"/>
    </reaction>
</comment>
<dbReference type="GO" id="GO:0051013">
    <property type="term" value="P:microtubule severing"/>
    <property type="evidence" value="ECO:0007669"/>
    <property type="project" value="UniProtKB-UniRule"/>
</dbReference>
<evidence type="ECO:0000256" key="6">
    <source>
        <dbReference type="ARBA" id="ARBA00023212"/>
    </source>
</evidence>
<accession>A0A7R8V4W2</accession>
<feature type="domain" description="AAA+ ATPase" evidence="10">
    <location>
        <begin position="308"/>
        <end position="446"/>
    </location>
</feature>
<evidence type="ECO:0000256" key="5">
    <source>
        <dbReference type="ARBA" id="ARBA00022840"/>
    </source>
</evidence>
<dbReference type="GO" id="GO:0008568">
    <property type="term" value="F:microtubule severing ATPase activity"/>
    <property type="evidence" value="ECO:0007669"/>
    <property type="project" value="UniProtKB-EC"/>
</dbReference>
<dbReference type="FunCoup" id="A0A7R8V4W2">
    <property type="interactions" value="1191"/>
</dbReference>
<dbReference type="Gene3D" id="1.20.58.80">
    <property type="entry name" value="Phosphotransferase system, lactose/cellobiose-type IIA subunit"/>
    <property type="match status" value="1"/>
</dbReference>
<evidence type="ECO:0000313" key="12">
    <source>
        <dbReference type="Proteomes" id="UP000594454"/>
    </source>
</evidence>
<dbReference type="FunFam" id="1.20.58.80:FF:000003">
    <property type="entry name" value="Katanin p60 ATPase-containing subunit A1"/>
    <property type="match status" value="1"/>
</dbReference>
<dbReference type="Proteomes" id="UP000594454">
    <property type="component" value="Chromosome 6"/>
</dbReference>
<keyword evidence="2 8" id="KW-0963">Cytoplasm</keyword>
<feature type="binding site" evidence="8">
    <location>
        <begin position="316"/>
        <end position="323"/>
    </location>
    <ligand>
        <name>ATP</name>
        <dbReference type="ChEBI" id="CHEBI:30616"/>
    </ligand>
</feature>
<keyword evidence="6 8" id="KW-0206">Cytoskeleton</keyword>
<organism evidence="11 12">
    <name type="scientific">Hermetia illucens</name>
    <name type="common">Black soldier fly</name>
    <dbReference type="NCBI Taxonomy" id="343691"/>
    <lineage>
        <taxon>Eukaryota</taxon>
        <taxon>Metazoa</taxon>
        <taxon>Ecdysozoa</taxon>
        <taxon>Arthropoda</taxon>
        <taxon>Hexapoda</taxon>
        <taxon>Insecta</taxon>
        <taxon>Pterygota</taxon>
        <taxon>Neoptera</taxon>
        <taxon>Endopterygota</taxon>
        <taxon>Diptera</taxon>
        <taxon>Brachycera</taxon>
        <taxon>Stratiomyomorpha</taxon>
        <taxon>Stratiomyidae</taxon>
        <taxon>Hermetiinae</taxon>
        <taxon>Hermetia</taxon>
    </lineage>
</organism>
<evidence type="ECO:0000256" key="8">
    <source>
        <dbReference type="HAMAP-Rule" id="MF_03023"/>
    </source>
</evidence>
<feature type="compositionally biased region" description="Polar residues" evidence="9">
    <location>
        <begin position="218"/>
        <end position="233"/>
    </location>
</feature>
<dbReference type="Pfam" id="PF00004">
    <property type="entry name" value="AAA"/>
    <property type="match status" value="1"/>
</dbReference>
<dbReference type="Pfam" id="PF09336">
    <property type="entry name" value="Vps4_C"/>
    <property type="match status" value="1"/>
</dbReference>
<dbReference type="InterPro" id="IPR003593">
    <property type="entry name" value="AAA+_ATPase"/>
</dbReference>
<dbReference type="GO" id="GO:0005874">
    <property type="term" value="C:microtubule"/>
    <property type="evidence" value="ECO:0007669"/>
    <property type="project" value="UniProtKB-KW"/>
</dbReference>
<comment type="function">
    <text evidence="8">Catalytic subunit of a complex which severs microtubules in an ATP-dependent manner. Microtubule severing may promote rapid reorganization of cellular microtubule arrays and the release of microtubules from the centrosome following nucleation.</text>
</comment>
<dbReference type="Gene3D" id="3.40.50.300">
    <property type="entry name" value="P-loop containing nucleotide triphosphate hydrolases"/>
    <property type="match status" value="1"/>
</dbReference>
<name>A0A7R8V4W2_HERIL</name>
<evidence type="ECO:0000256" key="3">
    <source>
        <dbReference type="ARBA" id="ARBA00022701"/>
    </source>
</evidence>
<keyword evidence="5 8" id="KW-0067">ATP-binding</keyword>